<evidence type="ECO:0000313" key="3">
    <source>
        <dbReference type="Ensembl" id="ENSSANP00000053582.1"/>
    </source>
</evidence>
<feature type="compositionally biased region" description="Basic and acidic residues" evidence="1">
    <location>
        <begin position="110"/>
        <end position="127"/>
    </location>
</feature>
<dbReference type="InterPro" id="IPR006580">
    <property type="entry name" value="Znf_TTF"/>
</dbReference>
<evidence type="ECO:0000313" key="4">
    <source>
        <dbReference type="Proteomes" id="UP000472260"/>
    </source>
</evidence>
<accession>A0A671P4G4</accession>
<reference evidence="3" key="1">
    <citation type="submission" date="2025-08" db="UniProtKB">
        <authorList>
            <consortium name="Ensembl"/>
        </authorList>
    </citation>
    <scope>IDENTIFICATION</scope>
</reference>
<dbReference type="Pfam" id="PF05699">
    <property type="entry name" value="Dimer_Tnp_hAT"/>
    <property type="match status" value="1"/>
</dbReference>
<dbReference type="SMART" id="SM00597">
    <property type="entry name" value="ZnF_TTF"/>
    <property type="match status" value="1"/>
</dbReference>
<reference evidence="3" key="2">
    <citation type="submission" date="2025-09" db="UniProtKB">
        <authorList>
            <consortium name="Ensembl"/>
        </authorList>
    </citation>
    <scope>IDENTIFICATION</scope>
</reference>
<dbReference type="Proteomes" id="UP000472260">
    <property type="component" value="Unassembled WGS sequence"/>
</dbReference>
<dbReference type="AlphaFoldDB" id="A0A671P4G4"/>
<evidence type="ECO:0000259" key="2">
    <source>
        <dbReference type="SMART" id="SM00597"/>
    </source>
</evidence>
<dbReference type="PANTHER" id="PTHR45749:SF23">
    <property type="entry name" value="ZINC FINGER MYM-TYPE PROTEIN 1-LIKE"/>
    <property type="match status" value="1"/>
</dbReference>
<feature type="compositionally biased region" description="Low complexity" evidence="1">
    <location>
        <begin position="129"/>
        <end position="140"/>
    </location>
</feature>
<organism evidence="3 4">
    <name type="scientific">Sinocyclocheilus anshuiensis</name>
    <dbReference type="NCBI Taxonomy" id="1608454"/>
    <lineage>
        <taxon>Eukaryota</taxon>
        <taxon>Metazoa</taxon>
        <taxon>Chordata</taxon>
        <taxon>Craniata</taxon>
        <taxon>Vertebrata</taxon>
        <taxon>Euteleostomi</taxon>
        <taxon>Actinopterygii</taxon>
        <taxon>Neopterygii</taxon>
        <taxon>Teleostei</taxon>
        <taxon>Ostariophysi</taxon>
        <taxon>Cypriniformes</taxon>
        <taxon>Cyprinidae</taxon>
        <taxon>Cyprininae</taxon>
        <taxon>Sinocyclocheilus</taxon>
    </lineage>
</organism>
<proteinExistence type="predicted"/>
<dbReference type="Ensembl" id="ENSSANT00000056977.1">
    <property type="protein sequence ID" value="ENSSANP00000053582.1"/>
    <property type="gene ID" value="ENSSANG00000026819.1"/>
</dbReference>
<feature type="domain" description="TTF-type" evidence="2">
    <location>
        <begin position="209"/>
        <end position="297"/>
    </location>
</feature>
<protein>
    <recommendedName>
        <fullName evidence="2">TTF-type domain-containing protein</fullName>
    </recommendedName>
</protein>
<dbReference type="InterPro" id="IPR025398">
    <property type="entry name" value="DUF4371"/>
</dbReference>
<feature type="region of interest" description="Disordered" evidence="1">
    <location>
        <begin position="660"/>
        <end position="688"/>
    </location>
</feature>
<name>A0A671P4G4_9TELE</name>
<feature type="region of interest" description="Disordered" evidence="1">
    <location>
        <begin position="93"/>
        <end position="153"/>
    </location>
</feature>
<dbReference type="GO" id="GO:0046983">
    <property type="term" value="F:protein dimerization activity"/>
    <property type="evidence" value="ECO:0007669"/>
    <property type="project" value="InterPro"/>
</dbReference>
<feature type="compositionally biased region" description="Polar residues" evidence="1">
    <location>
        <begin position="141"/>
        <end position="153"/>
    </location>
</feature>
<sequence>MGRVLRSTLPVSSEVLRPATPKGVHQALQTLQKKQACHYNVGAKSLPELHVGNTVHIETDRGWQPGLIVSKRDEPRSYNVVNEAGRQFRRNRRHLRKTIHKPTETFDPADETHDNIHSHIPEAREVTDQSVQCVPQQSPSADQPETSGLASASSPALHSIDIPAYTSTDPGTWGEINDKVQEYWAERGLQFCQNMAADFSGSERFSKSLFNRRLVNGENVRRDWLLYSPSKGAVYCFVCRLFGGNDNNAHSKFGSTDGFNDWKHANDRIVEHEGSELHRKCMLVWITRTAGEGKIDNELKRQYETESQYWSEVLKRVVAVIKFISERGLGFRGDNQQFGSPQNGNYLGCLELISQFDPFLREHIVRFGNAGKETPSYLSSTVCEELINLMGDKLLSVILDKIRMAKYFSLIVDSSPDISHSDQLTFVVRHVSEEGSTEERFLKFLPIRSHTGESLFNSVISNCRGQCFDNASNMSGVYKGVQSRIREVSPLVEWVPCAAHTLNLVGVNAVNRCLVRLMSFSHLYSFFLTSKGRVQTLKSLSNTKWSAHAQAASTLCLNYDNIFQSLQTIADDDHQNLTTRNEATSLSRQMEKLEIAILCCVWNTVLQRVQKTSTQLQMVALDLSNAVALVGSLRDFIADLRDQFERFESTAKNMSSCVSQTYKTDIQRERRRKKQPDDSSVPDSQSTMTGRQKFQVCVFNVIIDKLVAELDRRYKSYKDLEQSFGFLSNMHTITSEELRSNALCLQKKYHTDFQDDFPDEIAQFKDFTKNEKSKSVVALLQLLKRKNLQSVFPNVDIALRIFLTLPVTNASGECSFSKLSLVKNHLRSSMLQERLNHLTLMSLESDILQSLDFSDLIKDFSSRKSRKKSF</sequence>
<dbReference type="SUPFAM" id="SSF53098">
    <property type="entry name" value="Ribonuclease H-like"/>
    <property type="match status" value="1"/>
</dbReference>
<dbReference type="PANTHER" id="PTHR45749">
    <property type="match status" value="1"/>
</dbReference>
<keyword evidence="4" id="KW-1185">Reference proteome</keyword>
<dbReference type="Pfam" id="PF14291">
    <property type="entry name" value="DUF4371"/>
    <property type="match status" value="1"/>
</dbReference>
<dbReference type="InterPro" id="IPR012337">
    <property type="entry name" value="RNaseH-like_sf"/>
</dbReference>
<dbReference type="InterPro" id="IPR008906">
    <property type="entry name" value="HATC_C_dom"/>
</dbReference>
<evidence type="ECO:0000256" key="1">
    <source>
        <dbReference type="SAM" id="MobiDB-lite"/>
    </source>
</evidence>